<keyword evidence="2" id="KW-1185">Reference proteome</keyword>
<dbReference type="AlphaFoldDB" id="A0AAD6SNW5"/>
<evidence type="ECO:0000313" key="1">
    <source>
        <dbReference type="EMBL" id="KAJ7029853.1"/>
    </source>
</evidence>
<protein>
    <submittedName>
        <fullName evidence="1">Uncharacterized protein</fullName>
    </submittedName>
</protein>
<name>A0AAD6SNW5_9AGAR</name>
<reference evidence="1" key="1">
    <citation type="submission" date="2023-03" db="EMBL/GenBank/DDBJ databases">
        <title>Massive genome expansion in bonnet fungi (Mycena s.s.) driven by repeated elements and novel gene families across ecological guilds.</title>
        <authorList>
            <consortium name="Lawrence Berkeley National Laboratory"/>
            <person name="Harder C.B."/>
            <person name="Miyauchi S."/>
            <person name="Viragh M."/>
            <person name="Kuo A."/>
            <person name="Thoen E."/>
            <person name="Andreopoulos B."/>
            <person name="Lu D."/>
            <person name="Skrede I."/>
            <person name="Drula E."/>
            <person name="Henrissat B."/>
            <person name="Morin E."/>
            <person name="Kohler A."/>
            <person name="Barry K."/>
            <person name="LaButti K."/>
            <person name="Morin E."/>
            <person name="Salamov A."/>
            <person name="Lipzen A."/>
            <person name="Mereny Z."/>
            <person name="Hegedus B."/>
            <person name="Baldrian P."/>
            <person name="Stursova M."/>
            <person name="Weitz H."/>
            <person name="Taylor A."/>
            <person name="Grigoriev I.V."/>
            <person name="Nagy L.G."/>
            <person name="Martin F."/>
            <person name="Kauserud H."/>
        </authorList>
    </citation>
    <scope>NUCLEOTIDE SEQUENCE</scope>
    <source>
        <strain evidence="1">CBHHK200</strain>
    </source>
</reference>
<organism evidence="1 2">
    <name type="scientific">Mycena alexandri</name>
    <dbReference type="NCBI Taxonomy" id="1745969"/>
    <lineage>
        <taxon>Eukaryota</taxon>
        <taxon>Fungi</taxon>
        <taxon>Dikarya</taxon>
        <taxon>Basidiomycota</taxon>
        <taxon>Agaricomycotina</taxon>
        <taxon>Agaricomycetes</taxon>
        <taxon>Agaricomycetidae</taxon>
        <taxon>Agaricales</taxon>
        <taxon>Marasmiineae</taxon>
        <taxon>Mycenaceae</taxon>
        <taxon>Mycena</taxon>
    </lineage>
</organism>
<dbReference type="EMBL" id="JARJCM010000097">
    <property type="protein sequence ID" value="KAJ7029853.1"/>
    <property type="molecule type" value="Genomic_DNA"/>
</dbReference>
<proteinExistence type="predicted"/>
<accession>A0AAD6SNW5</accession>
<comment type="caution">
    <text evidence="1">The sequence shown here is derived from an EMBL/GenBank/DDBJ whole genome shotgun (WGS) entry which is preliminary data.</text>
</comment>
<gene>
    <name evidence="1" type="ORF">C8F04DRAFT_1264576</name>
</gene>
<evidence type="ECO:0000313" key="2">
    <source>
        <dbReference type="Proteomes" id="UP001218188"/>
    </source>
</evidence>
<sequence length="124" mass="14106">MSEGVPPALVALHNTIHSTDDPDRPHMNEVTDDIEAEGETIPDYVEEDEDTDAPSTFDISKLQDFLLEASKGVTEDTDLQYKRLMQRCLKFWKENKLIKETDKFFTTAPNALVPLCICAWIMSE</sequence>
<dbReference type="Proteomes" id="UP001218188">
    <property type="component" value="Unassembled WGS sequence"/>
</dbReference>